<dbReference type="PRINTS" id="PR00738">
    <property type="entry name" value="GLHYDRLASE20"/>
</dbReference>
<feature type="chain" id="PRO_5039004839" description="Glycoside hydrolase family 20 catalytic domain-containing protein" evidence="4">
    <location>
        <begin position="23"/>
        <end position="370"/>
    </location>
</feature>
<feature type="signal peptide" evidence="4">
    <location>
        <begin position="1"/>
        <end position="22"/>
    </location>
</feature>
<dbReference type="PANTHER" id="PTHR43678">
    <property type="entry name" value="PUTATIVE (AFU_ORTHOLOGUE AFUA_2G00640)-RELATED"/>
    <property type="match status" value="1"/>
</dbReference>
<evidence type="ECO:0000256" key="2">
    <source>
        <dbReference type="ARBA" id="ARBA00022801"/>
    </source>
</evidence>
<dbReference type="KEGG" id="abom:D7I45_05655"/>
<dbReference type="Gene3D" id="3.20.20.80">
    <property type="entry name" value="Glycosidases"/>
    <property type="match status" value="1"/>
</dbReference>
<name>A0A387AUV2_9LACO</name>
<dbReference type="PANTHER" id="PTHR43678:SF1">
    <property type="entry name" value="BETA-N-ACETYLHEXOSAMINIDASE"/>
    <property type="match status" value="1"/>
</dbReference>
<dbReference type="Proteomes" id="UP000272003">
    <property type="component" value="Chromosome"/>
</dbReference>
<evidence type="ECO:0000256" key="1">
    <source>
        <dbReference type="ARBA" id="ARBA00006285"/>
    </source>
</evidence>
<gene>
    <name evidence="6" type="ORF">D7I45_05655</name>
</gene>
<keyword evidence="7" id="KW-1185">Reference proteome</keyword>
<evidence type="ECO:0000259" key="5">
    <source>
        <dbReference type="Pfam" id="PF00728"/>
    </source>
</evidence>
<evidence type="ECO:0000256" key="3">
    <source>
        <dbReference type="PIRSR" id="PIRSR625705-1"/>
    </source>
</evidence>
<dbReference type="SUPFAM" id="SSF51445">
    <property type="entry name" value="(Trans)glycosidases"/>
    <property type="match status" value="1"/>
</dbReference>
<dbReference type="InterPro" id="IPR025705">
    <property type="entry name" value="Beta_hexosaminidase_sua/sub"/>
</dbReference>
<dbReference type="GO" id="GO:0004563">
    <property type="term" value="F:beta-N-acetylhexosaminidase activity"/>
    <property type="evidence" value="ECO:0007669"/>
    <property type="project" value="InterPro"/>
</dbReference>
<keyword evidence="2" id="KW-0378">Hydrolase</keyword>
<dbReference type="InterPro" id="IPR015883">
    <property type="entry name" value="Glyco_hydro_20_cat"/>
</dbReference>
<accession>A0A387AUV2</accession>
<dbReference type="Pfam" id="PF00728">
    <property type="entry name" value="Glyco_hydro_20"/>
    <property type="match status" value="1"/>
</dbReference>
<dbReference type="GO" id="GO:0005975">
    <property type="term" value="P:carbohydrate metabolic process"/>
    <property type="evidence" value="ECO:0007669"/>
    <property type="project" value="InterPro"/>
</dbReference>
<reference evidence="6 7" key="1">
    <citation type="submission" date="2018-09" db="EMBL/GenBank/DDBJ databases">
        <title>Genome sequencing of strain BHWM-4.</title>
        <authorList>
            <person name="Heo J."/>
            <person name="Kim S.-J."/>
            <person name="Kwon S.-W."/>
        </authorList>
    </citation>
    <scope>NUCLEOTIDE SEQUENCE [LARGE SCALE GENOMIC DNA]</scope>
    <source>
        <strain evidence="6 7">BHWM-4</strain>
    </source>
</reference>
<feature type="active site" description="Proton donor" evidence="3">
    <location>
        <position position="198"/>
    </location>
</feature>
<evidence type="ECO:0000313" key="7">
    <source>
        <dbReference type="Proteomes" id="UP000272003"/>
    </source>
</evidence>
<comment type="similarity">
    <text evidence="1">Belongs to the glycosyl hydrolase 20 family.</text>
</comment>
<protein>
    <recommendedName>
        <fullName evidence="5">Glycoside hydrolase family 20 catalytic domain-containing protein</fullName>
    </recommendedName>
</protein>
<proteinExistence type="inferred from homology"/>
<dbReference type="AlphaFoldDB" id="A0A387AUV2"/>
<dbReference type="InterPro" id="IPR052764">
    <property type="entry name" value="GH20_Enzymes"/>
</dbReference>
<keyword evidence="4" id="KW-0732">Signal</keyword>
<evidence type="ECO:0000313" key="6">
    <source>
        <dbReference type="EMBL" id="AYF92975.1"/>
    </source>
</evidence>
<organism evidence="6 7">
    <name type="scientific">Apilactobacillus bombintestini</name>
    <dbReference type="NCBI Taxonomy" id="2419772"/>
    <lineage>
        <taxon>Bacteria</taxon>
        <taxon>Bacillati</taxon>
        <taxon>Bacillota</taxon>
        <taxon>Bacilli</taxon>
        <taxon>Lactobacillales</taxon>
        <taxon>Lactobacillaceae</taxon>
        <taxon>Apilactobacillus</taxon>
    </lineage>
</organism>
<dbReference type="InterPro" id="IPR017853">
    <property type="entry name" value="GH"/>
</dbReference>
<dbReference type="RefSeq" id="WP_120784739.1">
    <property type="nucleotide sequence ID" value="NZ_CP032626.1"/>
</dbReference>
<sequence>MKRKWICILSIALLLCSTGLFGTTASASVKTGRKGMTLDSARTFYSPDLIKKYIRTLSKHHASFLNLHLTDNERFGVENAYLGQTTRKAVKKHGIYYNKKTKKAFLSKNQLKELIRYAKQRHIELIPEIDLPGHDESVLRLLSYSKKGRHIKRQVVQKGGYHEMKYGSAHTLALSKRILSEYLPLLSKGMHIGIGTDELSVDTKSQEKTFAKYLNAMDSYVNKHGKKLSAWNDGFHKRVISKIHKNILVFYWSRNGEISNQHDRREMIRLRATLPQLVKKGFNVINCDFYYLYVINNKKMYTADSRSYWKQALKKWNSHVWDDNNFSDAYHGKREISAAICIWGVADSGYNGQRSYKLSQQYLNAFLQHK</sequence>
<dbReference type="EMBL" id="CP032626">
    <property type="protein sequence ID" value="AYF92975.1"/>
    <property type="molecule type" value="Genomic_DNA"/>
</dbReference>
<feature type="domain" description="Glycoside hydrolase family 20 catalytic" evidence="5">
    <location>
        <begin position="35"/>
        <end position="329"/>
    </location>
</feature>
<evidence type="ECO:0000256" key="4">
    <source>
        <dbReference type="SAM" id="SignalP"/>
    </source>
</evidence>
<dbReference type="OrthoDB" id="1098018at2"/>